<dbReference type="Gene3D" id="3.20.20.380">
    <property type="entry name" value="Copper homeostasis (CutC) domain"/>
    <property type="match status" value="1"/>
</dbReference>
<keyword evidence="4" id="KW-1185">Reference proteome</keyword>
<evidence type="ECO:0000313" key="4">
    <source>
        <dbReference type="Proteomes" id="UP000595220"/>
    </source>
</evidence>
<name>A0AAP9Y966_9ACTO</name>
<evidence type="ECO:0000256" key="1">
    <source>
        <dbReference type="ARBA" id="ARBA00007768"/>
    </source>
</evidence>
<dbReference type="AlphaFoldDB" id="A0AAP9Y966"/>
<dbReference type="PANTHER" id="PTHR12598">
    <property type="entry name" value="COPPER HOMEOSTASIS PROTEIN CUTC"/>
    <property type="match status" value="1"/>
</dbReference>
<dbReference type="SUPFAM" id="SSF110395">
    <property type="entry name" value="CutC-like"/>
    <property type="match status" value="1"/>
</dbReference>
<accession>A0AAP9Y966</accession>
<dbReference type="GO" id="GO:0005737">
    <property type="term" value="C:cytoplasm"/>
    <property type="evidence" value="ECO:0007669"/>
    <property type="project" value="UniProtKB-SubCell"/>
</dbReference>
<proteinExistence type="inferred from homology"/>
<organism evidence="3 4">
    <name type="scientific">Schaalia meyeri</name>
    <dbReference type="NCBI Taxonomy" id="52773"/>
    <lineage>
        <taxon>Bacteria</taxon>
        <taxon>Bacillati</taxon>
        <taxon>Actinomycetota</taxon>
        <taxon>Actinomycetes</taxon>
        <taxon>Actinomycetales</taxon>
        <taxon>Actinomycetaceae</taxon>
        <taxon>Schaalia</taxon>
    </lineage>
</organism>
<dbReference type="Pfam" id="PF03932">
    <property type="entry name" value="CutC"/>
    <property type="match status" value="1"/>
</dbReference>
<dbReference type="GO" id="GO:0005507">
    <property type="term" value="F:copper ion binding"/>
    <property type="evidence" value="ECO:0007669"/>
    <property type="project" value="TreeGrafter"/>
</dbReference>
<dbReference type="EMBL" id="CP066065">
    <property type="protein sequence ID" value="QQC44734.1"/>
    <property type="molecule type" value="Genomic_DNA"/>
</dbReference>
<comment type="similarity">
    <text evidence="1 2">Belongs to the CutC family.</text>
</comment>
<evidence type="ECO:0000313" key="3">
    <source>
        <dbReference type="EMBL" id="QQC44734.1"/>
    </source>
</evidence>
<dbReference type="InterPro" id="IPR036822">
    <property type="entry name" value="CutC-like_dom_sf"/>
</dbReference>
<keyword evidence="2" id="KW-0963">Cytoplasm</keyword>
<sequence length="237" mass="24872">MTVVEICVEDATGTHRARDGGADRIEICQDLSCGGLTPAFDEVAAALEVAPTGGVQVLVRPRPGDFVHTRQEVDKVASDIARLAEAGRGASVPLGFVIGVLAPGGVVNEDASMRLRDAAGDAPLTFHRAFDQVEDQDRGLDVLMELGYDRVLTTGGDPAIARPRSLARLVARGGDDIIILASGGLRAHNVAEVVAASGAREVHMRAPGDCGTDQGEVERIIAALHRRSGGEQEKTLR</sequence>
<comment type="subcellular location">
    <subcellularLocation>
        <location evidence="2">Cytoplasm</location>
    </subcellularLocation>
</comment>
<dbReference type="PANTHER" id="PTHR12598:SF0">
    <property type="entry name" value="COPPER HOMEOSTASIS PROTEIN CUTC HOMOLOG"/>
    <property type="match status" value="1"/>
</dbReference>
<gene>
    <name evidence="2" type="primary">cutC</name>
    <name evidence="3" type="ORF">I6H42_04900</name>
</gene>
<protein>
    <recommendedName>
        <fullName evidence="2">PF03932 family protein CutC</fullName>
    </recommendedName>
</protein>
<comment type="caution">
    <text evidence="2">Once thought to be involved in copper homeostasis, experiments in E.coli have shown this is not the case.</text>
</comment>
<evidence type="ECO:0000256" key="2">
    <source>
        <dbReference type="HAMAP-Rule" id="MF_00795"/>
    </source>
</evidence>
<dbReference type="InterPro" id="IPR005627">
    <property type="entry name" value="CutC-like"/>
</dbReference>
<dbReference type="RefSeq" id="WP_074633605.1">
    <property type="nucleotide sequence ID" value="NZ_CP066065.1"/>
</dbReference>
<dbReference type="Proteomes" id="UP000595220">
    <property type="component" value="Chromosome"/>
</dbReference>
<reference evidence="3 4" key="1">
    <citation type="submission" date="2020-12" db="EMBL/GenBank/DDBJ databases">
        <title>FDA dAtabase for Regulatory Grade micrObial Sequences (FDA-ARGOS): Supporting development and validation of Infectious Disease Dx tests.</title>
        <authorList>
            <person name="Sproer C."/>
            <person name="Gronow S."/>
            <person name="Severitt S."/>
            <person name="Schroder I."/>
            <person name="Tallon L."/>
            <person name="Sadzewicz L."/>
            <person name="Zhao X."/>
            <person name="Boylan J."/>
            <person name="Ott S."/>
            <person name="Bowen H."/>
            <person name="Vavikolanu K."/>
            <person name="Mehta A."/>
            <person name="Aluvathingal J."/>
            <person name="Nadendla S."/>
            <person name="Lowell S."/>
            <person name="Myers T."/>
            <person name="Yan Y."/>
            <person name="Sichtig H."/>
        </authorList>
    </citation>
    <scope>NUCLEOTIDE SEQUENCE [LARGE SCALE GENOMIC DNA]</scope>
    <source>
        <strain evidence="3 4">FDAARGOS_985</strain>
    </source>
</reference>
<dbReference type="HAMAP" id="MF_00795">
    <property type="entry name" value="CutC"/>
    <property type="match status" value="1"/>
</dbReference>